<keyword evidence="4" id="KW-1185">Reference proteome</keyword>
<keyword evidence="2" id="KW-0812">Transmembrane</keyword>
<feature type="transmembrane region" description="Helical" evidence="2">
    <location>
        <begin position="281"/>
        <end position="302"/>
    </location>
</feature>
<dbReference type="KEGG" id="fer:FNB15_18670"/>
<dbReference type="Pfam" id="PF02405">
    <property type="entry name" value="MlaE"/>
    <property type="match status" value="1"/>
</dbReference>
<evidence type="ECO:0000256" key="1">
    <source>
        <dbReference type="ARBA" id="ARBA00003787"/>
    </source>
</evidence>
<dbReference type="NCBIfam" id="TIGR00056">
    <property type="entry name" value="MlaE family lipid ABC transporter permease subunit"/>
    <property type="match status" value="1"/>
</dbReference>
<comment type="subcellular location">
    <subcellularLocation>
        <location evidence="2">Cell inner membrane</location>
        <topology evidence="2">Multi-pass membrane protein</topology>
    </subcellularLocation>
</comment>
<feature type="transmembrane region" description="Helical" evidence="2">
    <location>
        <begin position="322"/>
        <end position="342"/>
    </location>
</feature>
<dbReference type="InterPro" id="IPR030802">
    <property type="entry name" value="Permease_MalE"/>
</dbReference>
<dbReference type="AlphaFoldDB" id="A0A516H5Z4"/>
<keyword evidence="2" id="KW-1133">Transmembrane helix</keyword>
<organism evidence="3 4">
    <name type="scientific">Ferrovibrio terrae</name>
    <dbReference type="NCBI Taxonomy" id="2594003"/>
    <lineage>
        <taxon>Bacteria</taxon>
        <taxon>Pseudomonadati</taxon>
        <taxon>Pseudomonadota</taxon>
        <taxon>Alphaproteobacteria</taxon>
        <taxon>Rhodospirillales</taxon>
        <taxon>Rhodospirillaceae</taxon>
        <taxon>Ferrovibrio</taxon>
    </lineage>
</organism>
<evidence type="ECO:0000256" key="2">
    <source>
        <dbReference type="RuleBase" id="RU362044"/>
    </source>
</evidence>
<keyword evidence="2" id="KW-1003">Cell membrane</keyword>
<dbReference type="PANTHER" id="PTHR30188:SF3">
    <property type="entry name" value="ABC TRANSPORTER PERMEASE"/>
    <property type="match status" value="1"/>
</dbReference>
<gene>
    <name evidence="3" type="ORF">FNB15_18670</name>
</gene>
<dbReference type="EMBL" id="CP041636">
    <property type="protein sequence ID" value="QDO99172.1"/>
    <property type="molecule type" value="Genomic_DNA"/>
</dbReference>
<dbReference type="SUPFAM" id="SSF52091">
    <property type="entry name" value="SpoIIaa-like"/>
    <property type="match status" value="1"/>
</dbReference>
<dbReference type="OrthoDB" id="9806241at2"/>
<dbReference type="InterPro" id="IPR003453">
    <property type="entry name" value="ABC_MlaE_roteobac"/>
</dbReference>
<keyword evidence="2" id="KW-0472">Membrane</keyword>
<reference evidence="3 4" key="1">
    <citation type="submission" date="2019-07" db="EMBL/GenBank/DDBJ databases">
        <title>Genome sequencing for Ferrovibrio sp. K5.</title>
        <authorList>
            <person name="Park S.-J."/>
        </authorList>
    </citation>
    <scope>NUCLEOTIDE SEQUENCE [LARGE SCALE GENOMIC DNA]</scope>
    <source>
        <strain evidence="3 4">K5</strain>
    </source>
</reference>
<feature type="transmembrane region" description="Helical" evidence="2">
    <location>
        <begin position="209"/>
        <end position="234"/>
    </location>
</feature>
<evidence type="ECO:0000313" key="3">
    <source>
        <dbReference type="EMBL" id="QDO99172.1"/>
    </source>
</evidence>
<dbReference type="RefSeq" id="WP_144258168.1">
    <property type="nucleotide sequence ID" value="NZ_CP041636.1"/>
</dbReference>
<protein>
    <submittedName>
        <fullName evidence="3">MlaE family lipid ABC transporter permease subunit</fullName>
    </submittedName>
</protein>
<comment type="similarity">
    <text evidence="2">Belongs to the MlaE permease family.</text>
</comment>
<feature type="transmembrane region" description="Helical" evidence="2">
    <location>
        <begin position="362"/>
        <end position="383"/>
    </location>
</feature>
<feature type="transmembrane region" description="Helical" evidence="2">
    <location>
        <begin position="179"/>
        <end position="197"/>
    </location>
</feature>
<comment type="function">
    <text evidence="1">Could be part of an ABC transporter complex.</text>
</comment>
<dbReference type="GO" id="GO:0005548">
    <property type="term" value="F:phospholipid transporter activity"/>
    <property type="evidence" value="ECO:0007669"/>
    <property type="project" value="TreeGrafter"/>
</dbReference>
<accession>A0A516H5Z4</accession>
<dbReference type="InterPro" id="IPR036513">
    <property type="entry name" value="STAS_dom_sf"/>
</dbReference>
<dbReference type="PANTHER" id="PTHR30188">
    <property type="entry name" value="ABC TRANSPORTER PERMEASE PROTEIN-RELATED"/>
    <property type="match status" value="1"/>
</dbReference>
<keyword evidence="2" id="KW-0997">Cell inner membrane</keyword>
<evidence type="ECO:0000313" key="4">
    <source>
        <dbReference type="Proteomes" id="UP000317496"/>
    </source>
</evidence>
<dbReference type="Proteomes" id="UP000317496">
    <property type="component" value="Chromosome"/>
</dbReference>
<proteinExistence type="inferred from homology"/>
<name>A0A516H5Z4_9PROT</name>
<sequence>MADGKLQAGRDGRTLRFSLTGDWTLAHASALLMRLGGLATAGLLHEHLRDGGQQLARLDTGGLQRLDTAGALLLARLYRQLEDQGFSVEWPAPRHEHRALFDYARGCGEAVTVWPRIDGGFAGFVRHLGWLTLFFAREARRFTSFIGEVTETAVLTAFRPGQMRFTSMVHHMEETGLKALPIVGLLSFLIGMVMAYQGASQLQKFGAELFVVDLIGISVLRELGVLLTAILIAGRSGSAFTAQIGTMKVNEEVAAMRTLGLDPVVVLVLPRLFALMLTLPVLTFFADVMGLVGGALMAWSTLGINPDLFFNRLHDAVGLRTFFVGLVKAPVFAALIAMVGCYEGLRVKRDAESVGRLTTRSVVQSIFLVIVFDALFSIMFNFLEI</sequence>
<dbReference type="GO" id="GO:0043190">
    <property type="term" value="C:ATP-binding cassette (ABC) transporter complex"/>
    <property type="evidence" value="ECO:0007669"/>
    <property type="project" value="InterPro"/>
</dbReference>